<name>A0ABV3WZU4_9HYPH</name>
<organism evidence="1 2">
    <name type="scientific">Neoaquamicrobium sediminum</name>
    <dbReference type="NCBI Taxonomy" id="1849104"/>
    <lineage>
        <taxon>Bacteria</taxon>
        <taxon>Pseudomonadati</taxon>
        <taxon>Pseudomonadota</taxon>
        <taxon>Alphaproteobacteria</taxon>
        <taxon>Hyphomicrobiales</taxon>
        <taxon>Phyllobacteriaceae</taxon>
        <taxon>Neoaquamicrobium</taxon>
    </lineage>
</organism>
<sequence>MAFHIRNSETEALARRLAALRKAGLTEVVHDALRHELDRELGKPSLVEKGLAFSRALRAKGRSERGLPADKAFIDSLYEND</sequence>
<accession>A0ABV3WZU4</accession>
<keyword evidence="2" id="KW-1185">Reference proteome</keyword>
<evidence type="ECO:0000313" key="2">
    <source>
        <dbReference type="Proteomes" id="UP001559025"/>
    </source>
</evidence>
<comment type="caution">
    <text evidence="1">The sequence shown here is derived from an EMBL/GenBank/DDBJ whole genome shotgun (WGS) entry which is preliminary data.</text>
</comment>
<dbReference type="RefSeq" id="WP_368804934.1">
    <property type="nucleotide sequence ID" value="NZ_JAZHFV010000010.1"/>
</dbReference>
<dbReference type="InterPro" id="IPR011660">
    <property type="entry name" value="VapB-like"/>
</dbReference>
<dbReference type="EMBL" id="JAZHFV010000010">
    <property type="protein sequence ID" value="MEX4010217.1"/>
    <property type="molecule type" value="Genomic_DNA"/>
</dbReference>
<protein>
    <submittedName>
        <fullName evidence="1">Type II toxin-antitoxin system VapB family antitoxin</fullName>
    </submittedName>
</protein>
<proteinExistence type="predicted"/>
<evidence type="ECO:0000313" key="1">
    <source>
        <dbReference type="EMBL" id="MEX4010217.1"/>
    </source>
</evidence>
<dbReference type="Pfam" id="PF07704">
    <property type="entry name" value="PSK_trans_fac"/>
    <property type="match status" value="1"/>
</dbReference>
<gene>
    <name evidence="1" type="ORF">V1479_23125</name>
</gene>
<reference evidence="1 2" key="1">
    <citation type="submission" date="2024-01" db="EMBL/GenBank/DDBJ databases">
        <title>New evidence supports the origin of RcGTA from prophage.</title>
        <authorList>
            <person name="Xu Y."/>
            <person name="Liu B."/>
            <person name="Chen F."/>
        </authorList>
    </citation>
    <scope>NUCLEOTIDE SEQUENCE [LARGE SCALE GENOMIC DNA]</scope>
    <source>
        <strain evidence="1 2">CBW1107-2</strain>
    </source>
</reference>
<dbReference type="Proteomes" id="UP001559025">
    <property type="component" value="Unassembled WGS sequence"/>
</dbReference>